<feature type="compositionally biased region" description="Basic and acidic residues" evidence="1">
    <location>
        <begin position="1"/>
        <end position="12"/>
    </location>
</feature>
<dbReference type="RefSeq" id="WP_198733841.1">
    <property type="nucleotide sequence ID" value="NZ_JAEINH010000007.1"/>
</dbReference>
<reference evidence="2" key="1">
    <citation type="submission" date="2020-12" db="EMBL/GenBank/DDBJ databases">
        <title>Sanguibacter suaedae sp. nov., isolated from Suaeda aralocaspica.</title>
        <authorList>
            <person name="Ma Q."/>
        </authorList>
    </citation>
    <scope>NUCLEOTIDE SEQUENCE</scope>
    <source>
        <strain evidence="2">YZGR15</strain>
    </source>
</reference>
<gene>
    <name evidence="2" type="ORF">JAV76_09635</name>
</gene>
<feature type="region of interest" description="Disordered" evidence="1">
    <location>
        <begin position="40"/>
        <end position="59"/>
    </location>
</feature>
<evidence type="ECO:0000256" key="1">
    <source>
        <dbReference type="SAM" id="MobiDB-lite"/>
    </source>
</evidence>
<name>A0A934MA55_9MICO</name>
<protein>
    <submittedName>
        <fullName evidence="2">Uncharacterized protein</fullName>
    </submittedName>
</protein>
<organism evidence="2 3">
    <name type="scientific">Sanguibacter suaedae</name>
    <dbReference type="NCBI Taxonomy" id="2795737"/>
    <lineage>
        <taxon>Bacteria</taxon>
        <taxon>Bacillati</taxon>
        <taxon>Actinomycetota</taxon>
        <taxon>Actinomycetes</taxon>
        <taxon>Micrococcales</taxon>
        <taxon>Sanguibacteraceae</taxon>
        <taxon>Sanguibacter</taxon>
    </lineage>
</organism>
<feature type="region of interest" description="Disordered" evidence="1">
    <location>
        <begin position="1"/>
        <end position="27"/>
    </location>
</feature>
<feature type="compositionally biased region" description="Basic and acidic residues" evidence="1">
    <location>
        <begin position="40"/>
        <end position="50"/>
    </location>
</feature>
<dbReference type="EMBL" id="JAEINH010000007">
    <property type="protein sequence ID" value="MBI9115270.1"/>
    <property type="molecule type" value="Genomic_DNA"/>
</dbReference>
<evidence type="ECO:0000313" key="3">
    <source>
        <dbReference type="Proteomes" id="UP000602087"/>
    </source>
</evidence>
<accession>A0A934MA55</accession>
<dbReference type="AlphaFoldDB" id="A0A934MA55"/>
<comment type="caution">
    <text evidence="2">The sequence shown here is derived from an EMBL/GenBank/DDBJ whole genome shotgun (WGS) entry which is preliminary data.</text>
</comment>
<keyword evidence="3" id="KW-1185">Reference proteome</keyword>
<dbReference type="Proteomes" id="UP000602087">
    <property type="component" value="Unassembled WGS sequence"/>
</dbReference>
<proteinExistence type="predicted"/>
<sequence>MIHLEAPTHRIPSDQTGADQQPGPLLTASGENYAEAIADTTDHLPNDHRLTSIRRLPTP</sequence>
<evidence type="ECO:0000313" key="2">
    <source>
        <dbReference type="EMBL" id="MBI9115270.1"/>
    </source>
</evidence>